<proteinExistence type="predicted"/>
<keyword evidence="2" id="KW-1185">Reference proteome</keyword>
<name>A0A7R9BYV7_9CRUS</name>
<gene>
    <name evidence="1" type="ORF">NMOB1V02_LOCUS10317</name>
</gene>
<evidence type="ECO:0000313" key="1">
    <source>
        <dbReference type="EMBL" id="CAD7282696.1"/>
    </source>
</evidence>
<dbReference type="AlphaFoldDB" id="A0A7R9BYV7"/>
<dbReference type="EMBL" id="OA886223">
    <property type="protein sequence ID" value="CAD7282696.1"/>
    <property type="molecule type" value="Genomic_DNA"/>
</dbReference>
<evidence type="ECO:0000313" key="2">
    <source>
        <dbReference type="Proteomes" id="UP000678499"/>
    </source>
</evidence>
<accession>A0A7R9BYV7</accession>
<reference evidence="1" key="1">
    <citation type="submission" date="2020-11" db="EMBL/GenBank/DDBJ databases">
        <authorList>
            <person name="Tran Van P."/>
        </authorList>
    </citation>
    <scope>NUCLEOTIDE SEQUENCE</scope>
</reference>
<dbReference type="EMBL" id="CAJPEX010004186">
    <property type="protein sequence ID" value="CAG0922848.1"/>
    <property type="molecule type" value="Genomic_DNA"/>
</dbReference>
<dbReference type="Proteomes" id="UP000678499">
    <property type="component" value="Unassembled WGS sequence"/>
</dbReference>
<protein>
    <submittedName>
        <fullName evidence="1">Uncharacterized protein</fullName>
    </submittedName>
</protein>
<sequence length="279" mass="30671">MQPVSVLSFVDPMDELNQLDFGFTSDIDSRFSDDSPPDYRASMGLQDGLLAAFASNDDLIPSPICAKNQGTEEAREQFLPAILSFEDNFDIPVADELSYDINEFPQVNDFGMMSDAGFGLGSPPQTVPQTPPPLIPTTVLEITRNETIVGNGCGANVSINDEPNQHFLLRKFLSDGSSFADERQEFEKALLLSTDYSDVKIESGVSSPADFGQQAAETQVDFFDVDTMMQSTTSPESAQYDDADLEPIFSNLMHHMRTEFEGTCSLLQISTKRSLTEKA</sequence>
<organism evidence="1">
    <name type="scientific">Notodromas monacha</name>
    <dbReference type="NCBI Taxonomy" id="399045"/>
    <lineage>
        <taxon>Eukaryota</taxon>
        <taxon>Metazoa</taxon>
        <taxon>Ecdysozoa</taxon>
        <taxon>Arthropoda</taxon>
        <taxon>Crustacea</taxon>
        <taxon>Oligostraca</taxon>
        <taxon>Ostracoda</taxon>
        <taxon>Podocopa</taxon>
        <taxon>Podocopida</taxon>
        <taxon>Cypridocopina</taxon>
        <taxon>Cypridoidea</taxon>
        <taxon>Cyprididae</taxon>
        <taxon>Notodromas</taxon>
    </lineage>
</organism>